<feature type="compositionally biased region" description="Basic and acidic residues" evidence="8">
    <location>
        <begin position="1"/>
        <end position="12"/>
    </location>
</feature>
<dbReference type="PANTHER" id="PTHR43386:SF25">
    <property type="entry name" value="PEPTIDE ABC TRANSPORTER PERMEASE PROTEIN"/>
    <property type="match status" value="1"/>
</dbReference>
<keyword evidence="2 7" id="KW-0813">Transport</keyword>
<dbReference type="CDD" id="cd06261">
    <property type="entry name" value="TM_PBP2"/>
    <property type="match status" value="1"/>
</dbReference>
<protein>
    <submittedName>
        <fullName evidence="10">ABC transporter permease</fullName>
    </submittedName>
</protein>
<feature type="transmembrane region" description="Helical" evidence="7">
    <location>
        <begin position="42"/>
        <end position="63"/>
    </location>
</feature>
<dbReference type="PANTHER" id="PTHR43386">
    <property type="entry name" value="OLIGOPEPTIDE TRANSPORT SYSTEM PERMEASE PROTEIN APPC"/>
    <property type="match status" value="1"/>
</dbReference>
<dbReference type="SUPFAM" id="SSF161098">
    <property type="entry name" value="MetI-like"/>
    <property type="match status" value="1"/>
</dbReference>
<evidence type="ECO:0000256" key="7">
    <source>
        <dbReference type="RuleBase" id="RU363032"/>
    </source>
</evidence>
<proteinExistence type="inferred from homology"/>
<dbReference type="PROSITE" id="PS50928">
    <property type="entry name" value="ABC_TM1"/>
    <property type="match status" value="1"/>
</dbReference>
<comment type="caution">
    <text evidence="10">The sequence shown here is derived from an EMBL/GenBank/DDBJ whole genome shotgun (WGS) entry which is preliminary data.</text>
</comment>
<evidence type="ECO:0000256" key="1">
    <source>
        <dbReference type="ARBA" id="ARBA00004651"/>
    </source>
</evidence>
<accession>A0A930VNM0</accession>
<evidence type="ECO:0000256" key="8">
    <source>
        <dbReference type="SAM" id="MobiDB-lite"/>
    </source>
</evidence>
<dbReference type="InterPro" id="IPR025966">
    <property type="entry name" value="OppC_N"/>
</dbReference>
<dbReference type="EMBL" id="JADKPO010000038">
    <property type="protein sequence ID" value="MBF4770073.1"/>
    <property type="molecule type" value="Genomic_DNA"/>
</dbReference>
<dbReference type="InterPro" id="IPR050366">
    <property type="entry name" value="BP-dependent_transpt_permease"/>
</dbReference>
<dbReference type="InterPro" id="IPR000515">
    <property type="entry name" value="MetI-like"/>
</dbReference>
<evidence type="ECO:0000259" key="9">
    <source>
        <dbReference type="PROSITE" id="PS50928"/>
    </source>
</evidence>
<keyword evidence="3" id="KW-1003">Cell membrane</keyword>
<dbReference type="Pfam" id="PF12911">
    <property type="entry name" value="OppC_N"/>
    <property type="match status" value="1"/>
</dbReference>
<feature type="transmembrane region" description="Helical" evidence="7">
    <location>
        <begin position="226"/>
        <end position="246"/>
    </location>
</feature>
<evidence type="ECO:0000313" key="11">
    <source>
        <dbReference type="Proteomes" id="UP000660668"/>
    </source>
</evidence>
<reference evidence="10" key="1">
    <citation type="submission" date="2020-11" db="EMBL/GenBank/DDBJ databases">
        <title>Nocardioides cynanchi sp. nov., isolated from soil of rhizosphere of Cynanchum wilfordii.</title>
        <authorList>
            <person name="Lee J.-S."/>
            <person name="Suh M.K."/>
            <person name="Kim J.-S."/>
        </authorList>
    </citation>
    <scope>NUCLEOTIDE SEQUENCE</scope>
    <source>
        <strain evidence="10">KCTC 19276</strain>
    </source>
</reference>
<evidence type="ECO:0000256" key="2">
    <source>
        <dbReference type="ARBA" id="ARBA00022448"/>
    </source>
</evidence>
<gene>
    <name evidence="10" type="ORF">ISU10_20055</name>
</gene>
<sequence length="301" mass="31713">MTADQSHEHEHVSLSGEEAPPPPPIAPAEPGTFKKALRQKRFTVGLGITVLLVAFVIFAPYLAPYGENEVAGPPYNKATGLFGTDYLGQDVLSRVMHGGGEILLIALLGTLLGMVLGIAIGVVAAYGGGWWDEVLMRLNDVILSFPQILLALVVLTALQRPSAWVLIVLVGVSHAPRVARLARGVALGIVTRDFVIAAEALGERRSRVILAEVLPNMNAPLLAEGGLRLTYSIGLVGALGFLGFSADPGAANWGQMIQENRLGLATQPWAVLAPVLIIAIFAIGTNLMADGIAQVAQRGDN</sequence>
<keyword evidence="6 7" id="KW-0472">Membrane</keyword>
<dbReference type="InterPro" id="IPR035906">
    <property type="entry name" value="MetI-like_sf"/>
</dbReference>
<organism evidence="10 11">
    <name type="scientific">Nocardioides agariphilus</name>
    <dbReference type="NCBI Taxonomy" id="433664"/>
    <lineage>
        <taxon>Bacteria</taxon>
        <taxon>Bacillati</taxon>
        <taxon>Actinomycetota</taxon>
        <taxon>Actinomycetes</taxon>
        <taxon>Propionibacteriales</taxon>
        <taxon>Nocardioidaceae</taxon>
        <taxon>Nocardioides</taxon>
    </lineage>
</organism>
<feature type="region of interest" description="Disordered" evidence="8">
    <location>
        <begin position="1"/>
        <end position="30"/>
    </location>
</feature>
<dbReference type="Gene3D" id="1.10.3720.10">
    <property type="entry name" value="MetI-like"/>
    <property type="match status" value="1"/>
</dbReference>
<feature type="domain" description="ABC transmembrane type-1" evidence="9">
    <location>
        <begin position="99"/>
        <end position="289"/>
    </location>
</feature>
<evidence type="ECO:0000256" key="3">
    <source>
        <dbReference type="ARBA" id="ARBA00022475"/>
    </source>
</evidence>
<dbReference type="Proteomes" id="UP000660668">
    <property type="component" value="Unassembled WGS sequence"/>
</dbReference>
<keyword evidence="4 7" id="KW-0812">Transmembrane</keyword>
<dbReference type="RefSeq" id="WP_194698220.1">
    <property type="nucleotide sequence ID" value="NZ_JADKPO010000038.1"/>
</dbReference>
<evidence type="ECO:0000256" key="6">
    <source>
        <dbReference type="ARBA" id="ARBA00023136"/>
    </source>
</evidence>
<comment type="subcellular location">
    <subcellularLocation>
        <location evidence="1 7">Cell membrane</location>
        <topology evidence="1 7">Multi-pass membrane protein</topology>
    </subcellularLocation>
</comment>
<feature type="transmembrane region" description="Helical" evidence="7">
    <location>
        <begin position="102"/>
        <end position="126"/>
    </location>
</feature>
<dbReference type="GO" id="GO:0055085">
    <property type="term" value="P:transmembrane transport"/>
    <property type="evidence" value="ECO:0007669"/>
    <property type="project" value="InterPro"/>
</dbReference>
<keyword evidence="11" id="KW-1185">Reference proteome</keyword>
<dbReference type="AlphaFoldDB" id="A0A930VNM0"/>
<evidence type="ECO:0000256" key="4">
    <source>
        <dbReference type="ARBA" id="ARBA00022692"/>
    </source>
</evidence>
<evidence type="ECO:0000256" key="5">
    <source>
        <dbReference type="ARBA" id="ARBA00022989"/>
    </source>
</evidence>
<dbReference type="GO" id="GO:0005886">
    <property type="term" value="C:plasma membrane"/>
    <property type="evidence" value="ECO:0007669"/>
    <property type="project" value="UniProtKB-SubCell"/>
</dbReference>
<keyword evidence="5 7" id="KW-1133">Transmembrane helix</keyword>
<evidence type="ECO:0000313" key="10">
    <source>
        <dbReference type="EMBL" id="MBF4770073.1"/>
    </source>
</evidence>
<dbReference type="Pfam" id="PF00528">
    <property type="entry name" value="BPD_transp_1"/>
    <property type="match status" value="1"/>
</dbReference>
<comment type="similarity">
    <text evidence="7">Belongs to the binding-protein-dependent transport system permease family.</text>
</comment>
<feature type="transmembrane region" description="Helical" evidence="7">
    <location>
        <begin position="266"/>
        <end position="289"/>
    </location>
</feature>
<name>A0A930VNM0_9ACTN</name>